<dbReference type="EMBL" id="VSRR010015702">
    <property type="protein sequence ID" value="MPC58452.1"/>
    <property type="molecule type" value="Genomic_DNA"/>
</dbReference>
<comment type="caution">
    <text evidence="3">The sequence shown here is derived from an EMBL/GenBank/DDBJ whole genome shotgun (WGS) entry which is preliminary data.</text>
</comment>
<evidence type="ECO:0000256" key="1">
    <source>
        <dbReference type="SAM" id="MobiDB-lite"/>
    </source>
</evidence>
<proteinExistence type="predicted"/>
<evidence type="ECO:0000256" key="2">
    <source>
        <dbReference type="SAM" id="SignalP"/>
    </source>
</evidence>
<dbReference type="Proteomes" id="UP000324222">
    <property type="component" value="Unassembled WGS sequence"/>
</dbReference>
<keyword evidence="4" id="KW-1185">Reference proteome</keyword>
<organism evidence="3 4">
    <name type="scientific">Portunus trituberculatus</name>
    <name type="common">Swimming crab</name>
    <name type="synonym">Neptunus trituberculatus</name>
    <dbReference type="NCBI Taxonomy" id="210409"/>
    <lineage>
        <taxon>Eukaryota</taxon>
        <taxon>Metazoa</taxon>
        <taxon>Ecdysozoa</taxon>
        <taxon>Arthropoda</taxon>
        <taxon>Crustacea</taxon>
        <taxon>Multicrustacea</taxon>
        <taxon>Malacostraca</taxon>
        <taxon>Eumalacostraca</taxon>
        <taxon>Eucarida</taxon>
        <taxon>Decapoda</taxon>
        <taxon>Pleocyemata</taxon>
        <taxon>Brachyura</taxon>
        <taxon>Eubrachyura</taxon>
        <taxon>Portunoidea</taxon>
        <taxon>Portunidae</taxon>
        <taxon>Portuninae</taxon>
        <taxon>Portunus</taxon>
    </lineage>
</organism>
<gene>
    <name evidence="3" type="ORF">E2C01_052457</name>
</gene>
<feature type="signal peptide" evidence="2">
    <location>
        <begin position="1"/>
        <end position="30"/>
    </location>
</feature>
<dbReference type="AlphaFoldDB" id="A0A5B7GHL8"/>
<feature type="chain" id="PRO_5022731612" evidence="2">
    <location>
        <begin position="31"/>
        <end position="74"/>
    </location>
</feature>
<sequence>MDTPHPQCPLWRGTTLMKLVWVIWSTKMQATTEMPTAAKQITSTTTTNCNAPRCVKDRPRDTHTHTHTHTHTDA</sequence>
<keyword evidence="2" id="KW-0732">Signal</keyword>
<protein>
    <submittedName>
        <fullName evidence="3">Uncharacterized protein</fullName>
    </submittedName>
</protein>
<accession>A0A5B7GHL8</accession>
<reference evidence="3 4" key="1">
    <citation type="submission" date="2019-05" db="EMBL/GenBank/DDBJ databases">
        <title>Another draft genome of Portunus trituberculatus and its Hox gene families provides insights of decapod evolution.</title>
        <authorList>
            <person name="Jeong J.-H."/>
            <person name="Song I."/>
            <person name="Kim S."/>
            <person name="Choi T."/>
            <person name="Kim D."/>
            <person name="Ryu S."/>
            <person name="Kim W."/>
        </authorList>
    </citation>
    <scope>NUCLEOTIDE SEQUENCE [LARGE SCALE GENOMIC DNA]</scope>
    <source>
        <tissue evidence="3">Muscle</tissue>
    </source>
</reference>
<name>A0A5B7GHL8_PORTR</name>
<evidence type="ECO:0000313" key="3">
    <source>
        <dbReference type="EMBL" id="MPC58452.1"/>
    </source>
</evidence>
<evidence type="ECO:0000313" key="4">
    <source>
        <dbReference type="Proteomes" id="UP000324222"/>
    </source>
</evidence>
<feature type="compositionally biased region" description="Basic and acidic residues" evidence="1">
    <location>
        <begin position="54"/>
        <end position="74"/>
    </location>
</feature>
<feature type="region of interest" description="Disordered" evidence="1">
    <location>
        <begin position="44"/>
        <end position="74"/>
    </location>
</feature>